<evidence type="ECO:0000313" key="3">
    <source>
        <dbReference type="EMBL" id="MEE2566661.1"/>
    </source>
</evidence>
<feature type="transmembrane region" description="Helical" evidence="2">
    <location>
        <begin position="119"/>
        <end position="138"/>
    </location>
</feature>
<feature type="transmembrane region" description="Helical" evidence="2">
    <location>
        <begin position="76"/>
        <end position="98"/>
    </location>
</feature>
<dbReference type="EMBL" id="JAZDRO010000003">
    <property type="protein sequence ID" value="MEE2566661.1"/>
    <property type="molecule type" value="Genomic_DNA"/>
</dbReference>
<keyword evidence="2" id="KW-1133">Transmembrane helix</keyword>
<comment type="caution">
    <text evidence="3">The sequence shown here is derived from an EMBL/GenBank/DDBJ whole genome shotgun (WGS) entry which is preliminary data.</text>
</comment>
<dbReference type="Pfam" id="PF04403">
    <property type="entry name" value="PqiA"/>
    <property type="match status" value="1"/>
</dbReference>
<gene>
    <name evidence="3" type="ORF">V0U35_08210</name>
</gene>
<proteinExistence type="predicted"/>
<reference evidence="3 4" key="1">
    <citation type="submission" date="2024-01" db="EMBL/GenBank/DDBJ databases">
        <title>Hyphobacterium bacterium isolated from marine sediment.</title>
        <authorList>
            <person name="Zhao S."/>
        </authorList>
    </citation>
    <scope>NUCLEOTIDE SEQUENCE [LARGE SCALE GENOMIC DNA]</scope>
    <source>
        <strain evidence="3 4">Y60-23</strain>
    </source>
</reference>
<keyword evidence="2" id="KW-0812">Transmembrane</keyword>
<name>A0ABU7LYM8_9PROT</name>
<dbReference type="InterPro" id="IPR007498">
    <property type="entry name" value="PqiA-like"/>
</dbReference>
<feature type="transmembrane region" description="Helical" evidence="2">
    <location>
        <begin position="27"/>
        <end position="49"/>
    </location>
</feature>
<protein>
    <submittedName>
        <fullName evidence="3">Paraquat-inducible protein A</fullName>
    </submittedName>
</protein>
<feature type="region of interest" description="Disordered" evidence="1">
    <location>
        <begin position="1"/>
        <end position="22"/>
    </location>
</feature>
<dbReference type="RefSeq" id="WP_330196211.1">
    <property type="nucleotide sequence ID" value="NZ_JAZDRO010000003.1"/>
</dbReference>
<sequence>MADSELHAPAPPPRPAHPRDRNGTGGALARALLLLGIILLPLGLTLPMLETQRFIFWRDAYSLIDVARALVQGEDWLLATVVIVFSMVFPALKALGLIRLHLAAPGSVSRREARLVETLGKWTMMDVLIAALVVFTLGRSGVASAAELPGLYFFTASAACLMLASGRIAAGHRRVV</sequence>
<dbReference type="Proteomes" id="UP001310692">
    <property type="component" value="Unassembled WGS sequence"/>
</dbReference>
<organism evidence="3 4">
    <name type="scientific">Hyphobacterium marinum</name>
    <dbReference type="NCBI Taxonomy" id="3116574"/>
    <lineage>
        <taxon>Bacteria</taxon>
        <taxon>Pseudomonadati</taxon>
        <taxon>Pseudomonadota</taxon>
        <taxon>Alphaproteobacteria</taxon>
        <taxon>Maricaulales</taxon>
        <taxon>Maricaulaceae</taxon>
        <taxon>Hyphobacterium</taxon>
    </lineage>
</organism>
<keyword evidence="4" id="KW-1185">Reference proteome</keyword>
<keyword evidence="2" id="KW-0472">Membrane</keyword>
<accession>A0ABU7LYM8</accession>
<evidence type="ECO:0000256" key="1">
    <source>
        <dbReference type="SAM" id="MobiDB-lite"/>
    </source>
</evidence>
<evidence type="ECO:0000256" key="2">
    <source>
        <dbReference type="SAM" id="Phobius"/>
    </source>
</evidence>
<evidence type="ECO:0000313" key="4">
    <source>
        <dbReference type="Proteomes" id="UP001310692"/>
    </source>
</evidence>
<feature type="transmembrane region" description="Helical" evidence="2">
    <location>
        <begin position="150"/>
        <end position="170"/>
    </location>
</feature>